<dbReference type="Gene3D" id="1.10.10.10">
    <property type="entry name" value="Winged helix-like DNA-binding domain superfamily/Winged helix DNA-binding domain"/>
    <property type="match status" value="1"/>
</dbReference>
<dbReference type="PANTHER" id="PTHR23058:SF0">
    <property type="entry name" value="PEROXISOMAL MEMBRANE PROTEIN PEX14"/>
    <property type="match status" value="1"/>
</dbReference>
<keyword evidence="4" id="KW-0811">Translocation</keyword>
<evidence type="ECO:0000256" key="8">
    <source>
        <dbReference type="ARBA" id="ARBA00029691"/>
    </source>
</evidence>
<keyword evidence="15" id="KW-1185">Reference proteome</keyword>
<keyword evidence="12" id="KW-0812">Transmembrane</keyword>
<evidence type="ECO:0000256" key="11">
    <source>
        <dbReference type="SAM" id="MobiDB-lite"/>
    </source>
</evidence>
<evidence type="ECO:0000256" key="2">
    <source>
        <dbReference type="ARBA" id="ARBA00022448"/>
    </source>
</evidence>
<dbReference type="EMBL" id="BAABUJ010000010">
    <property type="protein sequence ID" value="GAA5798318.1"/>
    <property type="molecule type" value="Genomic_DNA"/>
</dbReference>
<keyword evidence="6 10" id="KW-0576">Peroxisome</keyword>
<comment type="caution">
    <text evidence="14">The sequence shown here is derived from an EMBL/GenBank/DDBJ whole genome shotgun (WGS) entry which is preliminary data.</text>
</comment>
<gene>
    <name evidence="14" type="ORF">HPULCUR_003720</name>
</gene>
<keyword evidence="12" id="KW-1133">Transmembrane helix</keyword>
<proteinExistence type="inferred from homology"/>
<protein>
    <recommendedName>
        <fullName evidence="7 10">Peroxisomal membrane protein PEX14</fullName>
    </recommendedName>
    <alternativeName>
        <fullName evidence="8 10">Peroxin-14</fullName>
    </alternativeName>
</protein>
<feature type="transmembrane region" description="Helical" evidence="12">
    <location>
        <begin position="160"/>
        <end position="182"/>
    </location>
</feature>
<evidence type="ECO:0000256" key="4">
    <source>
        <dbReference type="ARBA" id="ARBA00023010"/>
    </source>
</evidence>
<keyword evidence="5 10" id="KW-0472">Membrane</keyword>
<organism evidence="14 15">
    <name type="scientific">Helicostylum pulchrum</name>
    <dbReference type="NCBI Taxonomy" id="562976"/>
    <lineage>
        <taxon>Eukaryota</taxon>
        <taxon>Fungi</taxon>
        <taxon>Fungi incertae sedis</taxon>
        <taxon>Mucoromycota</taxon>
        <taxon>Mucoromycotina</taxon>
        <taxon>Mucoromycetes</taxon>
        <taxon>Mucorales</taxon>
        <taxon>Mucorineae</taxon>
        <taxon>Mucoraceae</taxon>
        <taxon>Helicostylum</taxon>
    </lineage>
</organism>
<dbReference type="InterPro" id="IPR025655">
    <property type="entry name" value="PEX14"/>
</dbReference>
<keyword evidence="3 10" id="KW-0653">Protein transport</keyword>
<comment type="function">
    <text evidence="10">Component of the PEX13-PEX14 docking complex, a translocon channel that specifically mediates the import of peroxisomal cargo proteins bound to PEX5 receptor. The PEX13-PEX14 docking complex forms a large import pore which can be opened to a diameter of about 9 nm. Mechanistically, PEX5 receptor along with cargo proteins associates with the PEX14 subunit of the PEX13-PEX14 docking complex in the cytosol, leading to the insertion of the receptor into the organelle membrane with the concomitant translocation of the cargo into the peroxisome matrix.</text>
</comment>
<evidence type="ECO:0000256" key="3">
    <source>
        <dbReference type="ARBA" id="ARBA00022927"/>
    </source>
</evidence>
<evidence type="ECO:0000313" key="14">
    <source>
        <dbReference type="EMBL" id="GAA5798318.1"/>
    </source>
</evidence>
<dbReference type="InterPro" id="IPR006785">
    <property type="entry name" value="Pex14_N"/>
</dbReference>
<evidence type="ECO:0000256" key="12">
    <source>
        <dbReference type="SAM" id="Phobius"/>
    </source>
</evidence>
<comment type="subcellular location">
    <subcellularLocation>
        <location evidence="9 10">Peroxisome membrane</location>
    </subcellularLocation>
</comment>
<evidence type="ECO:0000256" key="5">
    <source>
        <dbReference type="ARBA" id="ARBA00023136"/>
    </source>
</evidence>
<accession>A0ABP9XVB3</accession>
<evidence type="ECO:0000313" key="15">
    <source>
        <dbReference type="Proteomes" id="UP001476247"/>
    </source>
</evidence>
<feature type="region of interest" description="Disordered" evidence="11">
    <location>
        <begin position="1"/>
        <end position="42"/>
    </location>
</feature>
<evidence type="ECO:0000256" key="9">
    <source>
        <dbReference type="ARBA" id="ARBA00046271"/>
    </source>
</evidence>
<feature type="compositionally biased region" description="Low complexity" evidence="11">
    <location>
        <begin position="11"/>
        <end position="42"/>
    </location>
</feature>
<evidence type="ECO:0000256" key="10">
    <source>
        <dbReference type="RuleBase" id="RU367032"/>
    </source>
</evidence>
<keyword evidence="2 10" id="KW-0813">Transport</keyword>
<evidence type="ECO:0000259" key="13">
    <source>
        <dbReference type="Pfam" id="PF04695"/>
    </source>
</evidence>
<feature type="region of interest" description="Disordered" evidence="11">
    <location>
        <begin position="92"/>
        <end position="134"/>
    </location>
</feature>
<evidence type="ECO:0000256" key="1">
    <source>
        <dbReference type="ARBA" id="ARBA00005443"/>
    </source>
</evidence>
<dbReference type="Proteomes" id="UP001476247">
    <property type="component" value="Unassembled WGS sequence"/>
</dbReference>
<dbReference type="PANTHER" id="PTHR23058">
    <property type="entry name" value="PEROXISOMAL MEMBRANE PROTEIN PEX14"/>
    <property type="match status" value="1"/>
</dbReference>
<sequence length="337" mass="36592">MSDSSKPDNQPTAVESTTPAAAAPAVATPATTTTTTAVTEPQTAIVSPLREDLIKSAVSFLSSANVRSADKGKKVAFLQKKGLNQAEIDEAFKRSGSDEQASSAVTATTTTTSTNNNYIPPSPPQTQHAPVLPSRNVNYGPPQIVYYPQPPNPPVPVEKVFAMAVILGMGAVGLTAGVIGILRRFIAPIFNRIAEYQRTRYNQRKEIADKLAKSIKSFRTENDDLDALIDQGDENTVVDALVKHQTDLSTKIEQLVTVSRERLAAQLKHKTYDDFRTQLTGLRNVMNDTNPYNYNSYHPGSHFNRQGGGDSPAISGLKSDIRSLKAVLLNRRNFPTA</sequence>
<feature type="compositionally biased region" description="Low complexity" evidence="11">
    <location>
        <begin position="101"/>
        <end position="117"/>
    </location>
</feature>
<reference evidence="14 15" key="1">
    <citation type="submission" date="2024-04" db="EMBL/GenBank/DDBJ databases">
        <title>genome sequences of Mucor flavus KT1a and Helicostylum pulchrum KT1b strains isolation_sourced from the surface of a dry-aged beef.</title>
        <authorList>
            <person name="Toyotome T."/>
            <person name="Hosono M."/>
            <person name="Torimaru M."/>
            <person name="Fukuda K."/>
            <person name="Mikami N."/>
        </authorList>
    </citation>
    <scope>NUCLEOTIDE SEQUENCE [LARGE SCALE GENOMIC DNA]</scope>
    <source>
        <strain evidence="14 15">KT1b</strain>
    </source>
</reference>
<feature type="domain" description="Peroxisome membrane anchor protein Pex14p N-terminal" evidence="13">
    <location>
        <begin position="50"/>
        <end position="94"/>
    </location>
</feature>
<name>A0ABP9XVB3_9FUNG</name>
<feature type="compositionally biased region" description="Polar residues" evidence="11">
    <location>
        <begin position="1"/>
        <end position="10"/>
    </location>
</feature>
<dbReference type="Pfam" id="PF04695">
    <property type="entry name" value="Pex14_N"/>
    <property type="match status" value="1"/>
</dbReference>
<dbReference type="InterPro" id="IPR036388">
    <property type="entry name" value="WH-like_DNA-bd_sf"/>
</dbReference>
<evidence type="ECO:0000256" key="6">
    <source>
        <dbReference type="ARBA" id="ARBA00023140"/>
    </source>
</evidence>
<evidence type="ECO:0000256" key="7">
    <source>
        <dbReference type="ARBA" id="ARBA00029502"/>
    </source>
</evidence>
<comment type="similarity">
    <text evidence="1 10">Belongs to the peroxin-14 family.</text>
</comment>